<sequence>MLPLVIENIVYSYLKDLECLKYKEINEELTEVLLLCRECDEYKLTMMRCKICSDDYCISCTYKNHYYINGKEYFNNHEIHCLPCQDSFCLEDYDDSDYSNNYMYNSNDNFFNDDFDW</sequence>
<reference evidence="1" key="1">
    <citation type="submission" date="2018-05" db="EMBL/GenBank/DDBJ databases">
        <authorList>
            <person name="Lanie J.A."/>
            <person name="Ng W.-L."/>
            <person name="Kazmierczak K.M."/>
            <person name="Andrzejewski T.M."/>
            <person name="Davidsen T.M."/>
            <person name="Wayne K.J."/>
            <person name="Tettelin H."/>
            <person name="Glass J.I."/>
            <person name="Rusch D."/>
            <person name="Podicherti R."/>
            <person name="Tsui H.-C.T."/>
            <person name="Winkler M.E."/>
        </authorList>
    </citation>
    <scope>NUCLEOTIDE SEQUENCE</scope>
</reference>
<proteinExistence type="predicted"/>
<name>A0A381QSA8_9ZZZZ</name>
<dbReference type="AlphaFoldDB" id="A0A381QSA8"/>
<organism evidence="1">
    <name type="scientific">marine metagenome</name>
    <dbReference type="NCBI Taxonomy" id="408172"/>
    <lineage>
        <taxon>unclassified sequences</taxon>
        <taxon>metagenomes</taxon>
        <taxon>ecological metagenomes</taxon>
    </lineage>
</organism>
<dbReference type="EMBL" id="UINC01001468">
    <property type="protein sequence ID" value="SUZ81429.1"/>
    <property type="molecule type" value="Genomic_DNA"/>
</dbReference>
<evidence type="ECO:0000313" key="1">
    <source>
        <dbReference type="EMBL" id="SUZ81429.1"/>
    </source>
</evidence>
<protein>
    <submittedName>
        <fullName evidence="1">Uncharacterized protein</fullName>
    </submittedName>
</protein>
<gene>
    <name evidence="1" type="ORF">METZ01_LOCUS34283</name>
</gene>
<accession>A0A381QSA8</accession>